<proteinExistence type="predicted"/>
<accession>A0A6G8IHS0</accession>
<evidence type="ECO:0008006" key="3">
    <source>
        <dbReference type="Google" id="ProtNLM"/>
    </source>
</evidence>
<name>A0A6G8IHS0_9BURK</name>
<organism evidence="1 2">
    <name type="scientific">Hydrogenophaga crocea</name>
    <dbReference type="NCBI Taxonomy" id="2716225"/>
    <lineage>
        <taxon>Bacteria</taxon>
        <taxon>Pseudomonadati</taxon>
        <taxon>Pseudomonadota</taxon>
        <taxon>Betaproteobacteria</taxon>
        <taxon>Burkholderiales</taxon>
        <taxon>Comamonadaceae</taxon>
        <taxon>Hydrogenophaga</taxon>
    </lineage>
</organism>
<dbReference type="Gene3D" id="3.40.50.300">
    <property type="entry name" value="P-loop containing nucleotide triphosphate hydrolases"/>
    <property type="match status" value="1"/>
</dbReference>
<dbReference type="SUPFAM" id="SSF52540">
    <property type="entry name" value="P-loop containing nucleoside triphosphate hydrolases"/>
    <property type="match status" value="1"/>
</dbReference>
<reference evidence="1 2" key="1">
    <citation type="submission" date="2020-03" db="EMBL/GenBank/DDBJ databases">
        <title>Hydrogenophaga sp. nov. isolated from cyanobacterial mat.</title>
        <authorList>
            <person name="Thorat V."/>
            <person name="Kirdat K."/>
            <person name="Tiwarekar B."/>
            <person name="Costa E.D."/>
            <person name="Yadav A."/>
        </authorList>
    </citation>
    <scope>NUCLEOTIDE SEQUENCE [LARGE SCALE GENOMIC DNA]</scope>
    <source>
        <strain evidence="1 2">BA0156</strain>
    </source>
</reference>
<dbReference type="AlphaFoldDB" id="A0A6G8IHS0"/>
<dbReference type="Proteomes" id="UP000503162">
    <property type="component" value="Chromosome"/>
</dbReference>
<evidence type="ECO:0000313" key="1">
    <source>
        <dbReference type="EMBL" id="QIM52598.1"/>
    </source>
</evidence>
<dbReference type="InterPro" id="IPR027417">
    <property type="entry name" value="P-loop_NTPase"/>
</dbReference>
<evidence type="ECO:0000313" key="2">
    <source>
        <dbReference type="Proteomes" id="UP000503162"/>
    </source>
</evidence>
<gene>
    <name evidence="1" type="ORF">G9Q37_10790</name>
</gene>
<sequence>MTGRPVPVRLLGAHPLDELVAHIRALPRTGRAVCLVAIDGRSGSGKSTLAQALADALPPARVIDGDDFYGGGVDLRHDTPAERAAACIDWRRQREVLTALRAGRPATYRGFDWDAFDGSLCATETRVAPAPLVVLEGVYSARAELADLLDLRAVLGVDDALREQRLRAREGGIGPWERQWIEAEVPYFERLLAGVER</sequence>
<dbReference type="RefSeq" id="WP_166227200.1">
    <property type="nucleotide sequence ID" value="NZ_CP049989.1"/>
</dbReference>
<keyword evidence="2" id="KW-1185">Reference proteome</keyword>
<dbReference type="EMBL" id="CP049989">
    <property type="protein sequence ID" value="QIM52598.1"/>
    <property type="molecule type" value="Genomic_DNA"/>
</dbReference>
<protein>
    <recommendedName>
        <fullName evidence="3">Uridine kinase</fullName>
    </recommendedName>
</protein>
<dbReference type="KEGG" id="hcz:G9Q37_10790"/>